<protein>
    <submittedName>
        <fullName evidence="1">Uncharacterized protein</fullName>
    </submittedName>
</protein>
<sequence>MIPCPSAGIAVWPKPIVYFPLSLANVSSSAKHRFCFTDANSCCVGSSTGFAKYAQVVSIASGEIMMHTERSTFL</sequence>
<proteinExistence type="predicted"/>
<dbReference type="EMBL" id="CAADFH010000006">
    <property type="protein sequence ID" value="VFJ89009.1"/>
    <property type="molecule type" value="Genomic_DNA"/>
</dbReference>
<organism evidence="1">
    <name type="scientific">Candidatus Kentrum sp. LFY</name>
    <dbReference type="NCBI Taxonomy" id="2126342"/>
    <lineage>
        <taxon>Bacteria</taxon>
        <taxon>Pseudomonadati</taxon>
        <taxon>Pseudomonadota</taxon>
        <taxon>Gammaproteobacteria</taxon>
        <taxon>Candidatus Kentrum</taxon>
    </lineage>
</organism>
<reference evidence="1" key="1">
    <citation type="submission" date="2019-02" db="EMBL/GenBank/DDBJ databases">
        <authorList>
            <person name="Gruber-Vodicka R. H."/>
            <person name="Seah K. B. B."/>
        </authorList>
    </citation>
    <scope>NUCLEOTIDE SEQUENCE</scope>
    <source>
        <strain evidence="1">BECK_M6</strain>
    </source>
</reference>
<accession>A0A450UA57</accession>
<evidence type="ECO:0000313" key="1">
    <source>
        <dbReference type="EMBL" id="VFJ89009.1"/>
    </source>
</evidence>
<name>A0A450UA57_9GAMM</name>
<gene>
    <name evidence="1" type="ORF">BECKLFY1418A_GA0070994_100617</name>
</gene>
<dbReference type="AlphaFoldDB" id="A0A450UA57"/>